<dbReference type="EMBL" id="LFZN01000337">
    <property type="protein sequence ID" value="KXS94044.1"/>
    <property type="molecule type" value="Genomic_DNA"/>
</dbReference>
<dbReference type="SUPFAM" id="SSF56672">
    <property type="entry name" value="DNA/RNA polymerases"/>
    <property type="match status" value="1"/>
</dbReference>
<proteinExistence type="predicted"/>
<feature type="domain" description="Reverse transcriptase" evidence="2">
    <location>
        <begin position="57"/>
        <end position="256"/>
    </location>
</feature>
<dbReference type="Gene3D" id="3.10.10.10">
    <property type="entry name" value="HIV Type 1 Reverse Transcriptase, subunit A, domain 1"/>
    <property type="match status" value="1"/>
</dbReference>
<dbReference type="InterPro" id="IPR043128">
    <property type="entry name" value="Rev_trsase/Diguanyl_cyclase"/>
</dbReference>
<dbReference type="InterPro" id="IPR043502">
    <property type="entry name" value="DNA/RNA_pol_sf"/>
</dbReference>
<comment type="caution">
    <text evidence="3">The sequence shown here is derived from an EMBL/GenBank/DDBJ whole genome shotgun (WGS) entry which is preliminary data.</text>
</comment>
<dbReference type="STRING" id="321146.A0A139GV15"/>
<evidence type="ECO:0000259" key="2">
    <source>
        <dbReference type="PROSITE" id="PS50878"/>
    </source>
</evidence>
<dbReference type="PANTHER" id="PTHR33050">
    <property type="entry name" value="REVERSE TRANSCRIPTASE DOMAIN-CONTAINING PROTEIN"/>
    <property type="match status" value="1"/>
</dbReference>
<gene>
    <name evidence="3" type="ORF">AC578_3647</name>
</gene>
<dbReference type="Gene3D" id="3.30.70.270">
    <property type="match status" value="1"/>
</dbReference>
<name>A0A139GV15_9PEZI</name>
<evidence type="ECO:0000256" key="1">
    <source>
        <dbReference type="SAM" id="MobiDB-lite"/>
    </source>
</evidence>
<reference evidence="3 4" key="1">
    <citation type="submission" date="2015-07" db="EMBL/GenBank/DDBJ databases">
        <title>Comparative genomics of the Sigatoka disease complex on banana suggests a link between parallel evolutionary changes in Pseudocercospora fijiensis and Pseudocercospora eumusae and increased virulence on the banana host.</title>
        <authorList>
            <person name="Chang T.-C."/>
            <person name="Salvucci A."/>
            <person name="Crous P.W."/>
            <person name="Stergiopoulos I."/>
        </authorList>
    </citation>
    <scope>NUCLEOTIDE SEQUENCE [LARGE SCALE GENOMIC DNA]</scope>
    <source>
        <strain evidence="3 4">CBS 114824</strain>
    </source>
</reference>
<feature type="region of interest" description="Disordered" evidence="1">
    <location>
        <begin position="455"/>
        <end position="481"/>
    </location>
</feature>
<dbReference type="InterPro" id="IPR000477">
    <property type="entry name" value="RT_dom"/>
</dbReference>
<dbReference type="Proteomes" id="UP000070133">
    <property type="component" value="Unassembled WGS sequence"/>
</dbReference>
<protein>
    <recommendedName>
        <fullName evidence="2">Reverse transcriptase domain-containing protein</fullName>
    </recommendedName>
</protein>
<dbReference type="PROSITE" id="PS50878">
    <property type="entry name" value="RT_POL"/>
    <property type="match status" value="1"/>
</dbReference>
<dbReference type="Pfam" id="PF00078">
    <property type="entry name" value="RVT_1"/>
    <property type="match status" value="1"/>
</dbReference>
<sequence length="492" mass="54818">MILYGANIGVEEGPQNGGHSFDYESAKYANRKDPNHASANLDASEITNQISADLDKGRITLLTDKEKAFVSPQGLAPKHDGGYRRIHDLSWPRDQSVNDLIPKEHATLSYATFDGIVEGIKAAGPNAFIIKGDVKSAFRIVPVSLSQRWLLAFQWHENRYRENCLPFSLRTAPYLFNLFAEALHWLILKKLAEAGLSEVKVHHYLEDYISIIPHDMLHAVHRVAELWIQVTDELGMPRNDKKDVQGTTAEILGIKVDTIAMIAILSVEKTRRILHLLQSTLDGGHYNLECTDSLAGHLTWAAKVVDAGRGFTVGLYAFIAAFRSNTAIPRRLPGEVKQDLQWWSNALKFHNGTRVIMDSNLRRAHLFRDASNLALGAYWHFEDDVSLCDERAFAILRHDNEHINTAEVQAIKIAFTAWSEHWTGCQVTVHTDSSAAFGGLSKQRSFSHRRIGLGAGCATDDEQDKEVGDGEKDAASAESQAACGIDVESFRR</sequence>
<dbReference type="OrthoDB" id="4297048at2759"/>
<dbReference type="AlphaFoldDB" id="A0A139GV15"/>
<organism evidence="3 4">
    <name type="scientific">Pseudocercospora eumusae</name>
    <dbReference type="NCBI Taxonomy" id="321146"/>
    <lineage>
        <taxon>Eukaryota</taxon>
        <taxon>Fungi</taxon>
        <taxon>Dikarya</taxon>
        <taxon>Ascomycota</taxon>
        <taxon>Pezizomycotina</taxon>
        <taxon>Dothideomycetes</taxon>
        <taxon>Dothideomycetidae</taxon>
        <taxon>Mycosphaerellales</taxon>
        <taxon>Mycosphaerellaceae</taxon>
        <taxon>Pseudocercospora</taxon>
    </lineage>
</organism>
<accession>A0A139GV15</accession>
<keyword evidence="4" id="KW-1185">Reference proteome</keyword>
<dbReference type="InterPro" id="IPR052055">
    <property type="entry name" value="Hepadnavirus_pol/RT"/>
</dbReference>
<feature type="compositionally biased region" description="Basic and acidic residues" evidence="1">
    <location>
        <begin position="465"/>
        <end position="475"/>
    </location>
</feature>
<evidence type="ECO:0000313" key="4">
    <source>
        <dbReference type="Proteomes" id="UP000070133"/>
    </source>
</evidence>
<dbReference type="PANTHER" id="PTHR33050:SF7">
    <property type="entry name" value="RIBONUCLEASE H"/>
    <property type="match status" value="1"/>
</dbReference>
<evidence type="ECO:0000313" key="3">
    <source>
        <dbReference type="EMBL" id="KXS94044.1"/>
    </source>
</evidence>